<dbReference type="PANTHER" id="PTHR37176">
    <property type="entry name" value="F10K1.23"/>
    <property type="match status" value="1"/>
</dbReference>
<proteinExistence type="inferred from homology"/>
<dbReference type="EMBL" id="CAEKKB010000006">
    <property type="protein sequence ID" value="CAB4312433.1"/>
    <property type="molecule type" value="Genomic_DNA"/>
</dbReference>
<evidence type="ECO:0000313" key="3">
    <source>
        <dbReference type="EMBL" id="CAB4312433.1"/>
    </source>
</evidence>
<dbReference type="Proteomes" id="UP000507245">
    <property type="component" value="Unassembled WGS sequence"/>
</dbReference>
<dbReference type="OrthoDB" id="1925581at2759"/>
<accession>A0A6J5XIX9</accession>
<dbReference type="AlphaFoldDB" id="A0A6J5XIX9"/>
<reference evidence="4" key="1">
    <citation type="journal article" date="2020" name="Genome Biol.">
        <title>Gamete binning: chromosome-level and haplotype-resolved genome assembly enabled by high-throughput single-cell sequencing of gamete genomes.</title>
        <authorList>
            <person name="Campoy J.A."/>
            <person name="Sun H."/>
            <person name="Goel M."/>
            <person name="Jiao W.-B."/>
            <person name="Folz-Donahue K."/>
            <person name="Wang N."/>
            <person name="Rubio M."/>
            <person name="Liu C."/>
            <person name="Kukat C."/>
            <person name="Ruiz D."/>
            <person name="Huettel B."/>
            <person name="Schneeberger K."/>
        </authorList>
    </citation>
    <scope>NUCLEOTIDE SEQUENCE [LARGE SCALE GENOMIC DNA]</scope>
    <source>
        <strain evidence="4">cv. Rojo Pasion</strain>
    </source>
</reference>
<dbReference type="GO" id="GO:0042138">
    <property type="term" value="P:meiotic DNA double-strand break formation"/>
    <property type="evidence" value="ECO:0007669"/>
    <property type="project" value="InterPro"/>
</dbReference>
<evidence type="ECO:0000259" key="2">
    <source>
        <dbReference type="PROSITE" id="PS50891"/>
    </source>
</evidence>
<comment type="similarity">
    <text evidence="1">Belongs to the LOB domain-containing protein family.</text>
</comment>
<name>A0A6J5XIX9_PRUAR</name>
<dbReference type="Pfam" id="PF03195">
    <property type="entry name" value="LOB"/>
    <property type="match status" value="1"/>
</dbReference>
<dbReference type="PROSITE" id="PS50891">
    <property type="entry name" value="LOB"/>
    <property type="match status" value="1"/>
</dbReference>
<evidence type="ECO:0000256" key="1">
    <source>
        <dbReference type="ARBA" id="ARBA00005474"/>
    </source>
</evidence>
<evidence type="ECO:0000313" key="4">
    <source>
        <dbReference type="Proteomes" id="UP000507245"/>
    </source>
</evidence>
<dbReference type="InterPro" id="IPR004883">
    <property type="entry name" value="LOB"/>
</dbReference>
<dbReference type="PANTHER" id="PTHR37176:SF1">
    <property type="entry name" value="PROTEIN DOUBLE-STRAND BREAK FORMATION"/>
    <property type="match status" value="1"/>
</dbReference>
<protein>
    <recommendedName>
        <fullName evidence="2">LOB domain-containing protein</fullName>
    </recommendedName>
</protein>
<sequence>MSEIFHSLVLNKRSVLLLQSSSSLSLVLKGLRFFRFDDATLRVLESALVSKDVKSSIEVRSGLRQFLRSESLSVLREISEKSAEEKLLVLEFLVRSFALSCLALRYEALLLRDLKSATNPWLQVPYTEWLNFAHQSKDSGFYSVAGRACENALVCLKRKCAEDPKTDEDYVTKKSTEDAKADGVFENVQVIEQIKRLKDCAMASASSHSGTQMAFSSRLNFRAKGQKLLRRRCAKDCIFAPYFPSDDPHKFALVHKVFGASNVSKMLQELPIHQRGDAVSSLVYEANARVRDPVYGCVGAISFLQSQVSQLQMQLAVAQAEILCIQMQQEPVALPNQIDHQHNHHHQDHDHDQKSLLLSNSDFNNIPHQYFSSFASSSNVIQDPLKRESLWT</sequence>
<feature type="domain" description="LOB" evidence="2">
    <location>
        <begin position="221"/>
        <end position="322"/>
    </location>
</feature>
<keyword evidence="4" id="KW-1185">Reference proteome</keyword>
<dbReference type="InterPro" id="IPR044969">
    <property type="entry name" value="DFO"/>
</dbReference>
<organism evidence="3 4">
    <name type="scientific">Prunus armeniaca</name>
    <name type="common">Apricot</name>
    <name type="synonym">Armeniaca vulgaris</name>
    <dbReference type="NCBI Taxonomy" id="36596"/>
    <lineage>
        <taxon>Eukaryota</taxon>
        <taxon>Viridiplantae</taxon>
        <taxon>Streptophyta</taxon>
        <taxon>Embryophyta</taxon>
        <taxon>Tracheophyta</taxon>
        <taxon>Spermatophyta</taxon>
        <taxon>Magnoliopsida</taxon>
        <taxon>eudicotyledons</taxon>
        <taxon>Gunneridae</taxon>
        <taxon>Pentapetalae</taxon>
        <taxon>rosids</taxon>
        <taxon>fabids</taxon>
        <taxon>Rosales</taxon>
        <taxon>Rosaceae</taxon>
        <taxon>Amygdaloideae</taxon>
        <taxon>Amygdaleae</taxon>
        <taxon>Prunus</taxon>
    </lineage>
</organism>
<gene>
    <name evidence="3" type="ORF">ORAREDHAP_LOCUS34852</name>
</gene>